<dbReference type="SUPFAM" id="SSF52980">
    <property type="entry name" value="Restriction endonuclease-like"/>
    <property type="match status" value="1"/>
</dbReference>
<evidence type="ECO:0000256" key="1">
    <source>
        <dbReference type="ARBA" id="ARBA00006738"/>
    </source>
</evidence>
<dbReference type="AlphaFoldDB" id="A0A2X0U3Y6"/>
<evidence type="ECO:0000313" key="4">
    <source>
        <dbReference type="Proteomes" id="UP000250192"/>
    </source>
</evidence>
<dbReference type="PANTHER" id="PTHR34039:SF1">
    <property type="entry name" value="UPF0102 PROTEIN YRAN"/>
    <property type="match status" value="1"/>
</dbReference>
<dbReference type="HAMAP" id="MF_00048">
    <property type="entry name" value="UPF0102"/>
    <property type="match status" value="1"/>
</dbReference>
<protein>
    <recommendedName>
        <fullName evidence="2">UPF0102 protein NCTC9935_00518</fullName>
    </recommendedName>
</protein>
<evidence type="ECO:0000313" key="3">
    <source>
        <dbReference type="EMBL" id="SPT54965.1"/>
    </source>
</evidence>
<dbReference type="PANTHER" id="PTHR34039">
    <property type="entry name" value="UPF0102 PROTEIN YRAN"/>
    <property type="match status" value="1"/>
</dbReference>
<dbReference type="STRING" id="1660.APY09_07135"/>
<name>A0A2X0U3Y6_9ACTO</name>
<proteinExistence type="inferred from homology"/>
<accession>A0A2X0U3Y6</accession>
<dbReference type="Gene3D" id="3.40.1350.10">
    <property type="match status" value="1"/>
</dbReference>
<keyword evidence="4" id="KW-1185">Reference proteome</keyword>
<dbReference type="EMBL" id="UAPR01000001">
    <property type="protein sequence ID" value="SPT54965.1"/>
    <property type="molecule type" value="Genomic_DNA"/>
</dbReference>
<reference evidence="3 4" key="1">
    <citation type="submission" date="2018-06" db="EMBL/GenBank/DDBJ databases">
        <authorList>
            <consortium name="Pathogen Informatics"/>
            <person name="Doyle S."/>
        </authorList>
    </citation>
    <scope>NUCLEOTIDE SEQUENCE [LARGE SCALE GENOMIC DNA]</scope>
    <source>
        <strain evidence="3 4">NCTC9935</strain>
    </source>
</reference>
<comment type="similarity">
    <text evidence="1 2">Belongs to the UPF0102 family.</text>
</comment>
<dbReference type="InterPro" id="IPR011856">
    <property type="entry name" value="tRNA_endonuc-like_dom_sf"/>
</dbReference>
<evidence type="ECO:0000256" key="2">
    <source>
        <dbReference type="HAMAP-Rule" id="MF_00048"/>
    </source>
</evidence>
<dbReference type="Pfam" id="PF02021">
    <property type="entry name" value="UPF0102"/>
    <property type="match status" value="1"/>
</dbReference>
<dbReference type="GO" id="GO:0003676">
    <property type="term" value="F:nucleic acid binding"/>
    <property type="evidence" value="ECO:0007669"/>
    <property type="project" value="InterPro"/>
</dbReference>
<organism evidence="3 4">
    <name type="scientific">Schaalia odontolytica</name>
    <dbReference type="NCBI Taxonomy" id="1660"/>
    <lineage>
        <taxon>Bacteria</taxon>
        <taxon>Bacillati</taxon>
        <taxon>Actinomycetota</taxon>
        <taxon>Actinomycetes</taxon>
        <taxon>Actinomycetales</taxon>
        <taxon>Actinomycetaceae</taxon>
        <taxon>Schaalia</taxon>
    </lineage>
</organism>
<gene>
    <name evidence="3" type="ORF">NCTC9935_00518</name>
</gene>
<dbReference type="InterPro" id="IPR003509">
    <property type="entry name" value="UPF0102_YraN-like"/>
</dbReference>
<dbReference type="Proteomes" id="UP000250192">
    <property type="component" value="Unassembled WGS sequence"/>
</dbReference>
<sequence>MMECSTRPDRRVLGASGEYTARLLLQEEGLHLLETNWRDGRRGELDIIARDDTDPRRSWTVVVEVRTRVGRRRGSALESVDHRKVARLRTLTGAWCRTHGPLSSRVRIDVVAITVDAQKLSEWPAPMDEAVDLRALDARVTWLRGVQ</sequence>
<dbReference type="InterPro" id="IPR011335">
    <property type="entry name" value="Restrct_endonuc-II-like"/>
</dbReference>